<feature type="transmembrane region" description="Helical" evidence="1">
    <location>
        <begin position="20"/>
        <end position="53"/>
    </location>
</feature>
<dbReference type="EMBL" id="MQWD01000001">
    <property type="protein sequence ID" value="PAP76243.1"/>
    <property type="molecule type" value="Genomic_DNA"/>
</dbReference>
<protein>
    <submittedName>
        <fullName evidence="2">Uncharacterized protein</fullName>
    </submittedName>
</protein>
<dbReference type="OrthoDB" id="1523510at2"/>
<keyword evidence="1" id="KW-0472">Membrane</keyword>
<dbReference type="AlphaFoldDB" id="A0A271IYF0"/>
<comment type="caution">
    <text evidence="2">The sequence shown here is derived from an EMBL/GenBank/DDBJ whole genome shotgun (WGS) entry which is preliminary data.</text>
</comment>
<proteinExistence type="predicted"/>
<keyword evidence="1" id="KW-1133">Transmembrane helix</keyword>
<evidence type="ECO:0000256" key="1">
    <source>
        <dbReference type="SAM" id="Phobius"/>
    </source>
</evidence>
<name>A0A271IYF0_9BACT</name>
<evidence type="ECO:0000313" key="3">
    <source>
        <dbReference type="Proteomes" id="UP000216339"/>
    </source>
</evidence>
<sequence length="310" mass="35349">MPDESINFTKEAFMSPVNLGFLILALVIALLTGGVTANVLLVFAAAAELLYLGTLPRNERYKRAVRARKVDERRKQPRDREVFRTLAKDDQKRYVRFRNMEKAIKDNYAKLPYSSQGLLDAHLKKLDGLLDAHLNLLQLKERYVQFAKRTGENDIVRAITALQNEMQGDPPRVRAIKQRRLTILEKRLDRFKKAGENLAIIEAQLETIEDVTRYVYEQSLTMQNPEEVSFQLDTLMSEVEETQHSMEVLDETLGMGSLTELDFEAFEASSAGEMGKIEERIDAGLLDDLDDVLGDAEETEAAARRRQREG</sequence>
<dbReference type="RefSeq" id="WP_095509891.1">
    <property type="nucleotide sequence ID" value="NZ_MQWD01000001.1"/>
</dbReference>
<gene>
    <name evidence="2" type="ORF">BSZ37_07195</name>
</gene>
<dbReference type="Proteomes" id="UP000216339">
    <property type="component" value="Unassembled WGS sequence"/>
</dbReference>
<reference evidence="2 3" key="1">
    <citation type="submission" date="2016-11" db="EMBL/GenBank/DDBJ databases">
        <title>Study of marine rhodopsin-containing bacteria.</title>
        <authorList>
            <person name="Yoshizawa S."/>
            <person name="Kumagai Y."/>
            <person name="Kogure K."/>
        </authorList>
    </citation>
    <scope>NUCLEOTIDE SEQUENCE [LARGE SCALE GENOMIC DNA]</scope>
    <source>
        <strain evidence="2 3">SAORIC-28</strain>
    </source>
</reference>
<keyword evidence="1" id="KW-0812">Transmembrane</keyword>
<accession>A0A271IYF0</accession>
<organism evidence="2 3">
    <name type="scientific">Rubrivirga marina</name>
    <dbReference type="NCBI Taxonomy" id="1196024"/>
    <lineage>
        <taxon>Bacteria</taxon>
        <taxon>Pseudomonadati</taxon>
        <taxon>Rhodothermota</taxon>
        <taxon>Rhodothermia</taxon>
        <taxon>Rhodothermales</taxon>
        <taxon>Rubricoccaceae</taxon>
        <taxon>Rubrivirga</taxon>
    </lineage>
</organism>
<keyword evidence="3" id="KW-1185">Reference proteome</keyword>
<evidence type="ECO:0000313" key="2">
    <source>
        <dbReference type="EMBL" id="PAP76243.1"/>
    </source>
</evidence>